<organism evidence="1 2">
    <name type="scientific">Halosquirtibacter laminarini</name>
    <dbReference type="NCBI Taxonomy" id="3374600"/>
    <lineage>
        <taxon>Bacteria</taxon>
        <taxon>Pseudomonadati</taxon>
        <taxon>Bacteroidota</taxon>
        <taxon>Bacteroidia</taxon>
        <taxon>Marinilabiliales</taxon>
        <taxon>Prolixibacteraceae</taxon>
        <taxon>Halosquirtibacter</taxon>
    </lineage>
</organism>
<proteinExistence type="predicted"/>
<evidence type="ECO:0000313" key="2">
    <source>
        <dbReference type="Proteomes" id="UP000826212"/>
    </source>
</evidence>
<dbReference type="Proteomes" id="UP000826212">
    <property type="component" value="Chromosome"/>
</dbReference>
<dbReference type="EMBL" id="CP081303">
    <property type="protein sequence ID" value="QZE13045.1"/>
    <property type="molecule type" value="Genomic_DNA"/>
</dbReference>
<keyword evidence="1" id="KW-0489">Methyltransferase</keyword>
<dbReference type="EC" id="2.1.1.193" evidence="1"/>
<sequence>MHLFYTPDLVEDRYVLDEVESKHCVKVLRLKEEDIIELVDGKGVFAKARIINAHPKACALEIIQKTEEFQKRNYHIEIAVAPTKNIDRIEWFIEKATEIGVDRITPVLCSRSERKMVKIQRLTKVAISAMKQSIKAYLPQVDDLISFKEVVLEPFDGEKFIAHCEEDAPRVSFVRTVLSDRVKVLIGPEGDFTSKEVEFAKLHGYREISLGEQRLRTETAALMSVSSFAVLQDLKSTKN</sequence>
<keyword evidence="1" id="KW-0808">Transferase</keyword>
<reference evidence="1" key="1">
    <citation type="submission" date="2021-08" db="EMBL/GenBank/DDBJ databases">
        <title>Novel anaerobic bacterium isolated from sea squirt in East Sea, Republic of Korea.</title>
        <authorList>
            <person name="Nguyen T.H."/>
            <person name="Li Z."/>
            <person name="Lee Y.-J."/>
            <person name="Ko J."/>
            <person name="Kim S.-G."/>
        </authorList>
    </citation>
    <scope>NUCLEOTIDE SEQUENCE</scope>
    <source>
        <strain evidence="1">KCTC 25031</strain>
    </source>
</reference>
<name>A0AC61NC32_9BACT</name>
<gene>
    <name evidence="1" type="ORF">K4L44_10635</name>
</gene>
<evidence type="ECO:0000313" key="1">
    <source>
        <dbReference type="EMBL" id="QZE13045.1"/>
    </source>
</evidence>
<accession>A0AC61NC32</accession>
<protein>
    <submittedName>
        <fullName evidence="1">16S rRNA (Uracil(1498)-N(3))-methyltransferase</fullName>
        <ecNumber evidence="1">2.1.1.193</ecNumber>
    </submittedName>
</protein>
<keyword evidence="2" id="KW-1185">Reference proteome</keyword>